<evidence type="ECO:0000313" key="2">
    <source>
        <dbReference type="Proteomes" id="UP000789860"/>
    </source>
</evidence>
<proteinExistence type="predicted"/>
<name>A0ACA9MH37_9GLOM</name>
<dbReference type="Proteomes" id="UP000789860">
    <property type="component" value="Unassembled WGS sequence"/>
</dbReference>
<gene>
    <name evidence="1" type="ORF">SCALOS_LOCUS6616</name>
</gene>
<protein>
    <submittedName>
        <fullName evidence="1">11126_t:CDS:1</fullName>
    </submittedName>
</protein>
<keyword evidence="2" id="KW-1185">Reference proteome</keyword>
<dbReference type="EMBL" id="CAJVPM010013045">
    <property type="protein sequence ID" value="CAG8592112.1"/>
    <property type="molecule type" value="Genomic_DNA"/>
</dbReference>
<comment type="caution">
    <text evidence="1">The sequence shown here is derived from an EMBL/GenBank/DDBJ whole genome shotgun (WGS) entry which is preliminary data.</text>
</comment>
<reference evidence="1" key="1">
    <citation type="submission" date="2021-06" db="EMBL/GenBank/DDBJ databases">
        <authorList>
            <person name="Kallberg Y."/>
            <person name="Tangrot J."/>
            <person name="Rosling A."/>
        </authorList>
    </citation>
    <scope>NUCLEOTIDE SEQUENCE</scope>
    <source>
        <strain evidence="1">AU212A</strain>
    </source>
</reference>
<evidence type="ECO:0000313" key="1">
    <source>
        <dbReference type="EMBL" id="CAG8592112.1"/>
    </source>
</evidence>
<organism evidence="1 2">
    <name type="scientific">Scutellospora calospora</name>
    <dbReference type="NCBI Taxonomy" id="85575"/>
    <lineage>
        <taxon>Eukaryota</taxon>
        <taxon>Fungi</taxon>
        <taxon>Fungi incertae sedis</taxon>
        <taxon>Mucoromycota</taxon>
        <taxon>Glomeromycotina</taxon>
        <taxon>Glomeromycetes</taxon>
        <taxon>Diversisporales</taxon>
        <taxon>Gigasporaceae</taxon>
        <taxon>Scutellospora</taxon>
    </lineage>
</organism>
<feature type="non-terminal residue" evidence="1">
    <location>
        <position position="1"/>
    </location>
</feature>
<accession>A0ACA9MH37</accession>
<sequence>NQPDNATNICCYQYDLLNEQINHTLNFEINYVIIVNTPNLFRVINPVKHNLEYRPCRLQFLLRNSRTFTGNRWELNPFPTRIFASIHCSDDDNPILLNIHKKYPILKSLENESQNLNTSIGYVIV</sequence>